<name>A0ABX3N239_9RHOB</name>
<dbReference type="EMBL" id="MPZV01000001">
    <property type="protein sequence ID" value="OOY26036.1"/>
    <property type="molecule type" value="Genomic_DNA"/>
</dbReference>
<comment type="caution">
    <text evidence="4">The sequence shown here is derived from an EMBL/GenBank/DDBJ whole genome shotgun (WGS) entry which is preliminary data.</text>
</comment>
<dbReference type="InterPro" id="IPR023346">
    <property type="entry name" value="Lysozyme-like_dom_sf"/>
</dbReference>
<keyword evidence="5" id="KW-1185">Reference proteome</keyword>
<dbReference type="Pfam" id="PF01464">
    <property type="entry name" value="SLT"/>
    <property type="match status" value="1"/>
</dbReference>
<dbReference type="Proteomes" id="UP000190787">
    <property type="component" value="Unassembled WGS sequence"/>
</dbReference>
<dbReference type="RefSeq" id="WP_078604330.1">
    <property type="nucleotide sequence ID" value="NZ_MPZV01000001.1"/>
</dbReference>
<evidence type="ECO:0000256" key="1">
    <source>
        <dbReference type="ARBA" id="ARBA00009387"/>
    </source>
</evidence>
<dbReference type="Gene3D" id="1.10.530.10">
    <property type="match status" value="1"/>
</dbReference>
<dbReference type="CDD" id="cd13400">
    <property type="entry name" value="LT_IagB-like"/>
    <property type="match status" value="1"/>
</dbReference>
<organism evidence="4 5">
    <name type="scientific">Thioclava sediminum</name>
    <dbReference type="NCBI Taxonomy" id="1915319"/>
    <lineage>
        <taxon>Bacteria</taxon>
        <taxon>Pseudomonadati</taxon>
        <taxon>Pseudomonadota</taxon>
        <taxon>Alphaproteobacteria</taxon>
        <taxon>Rhodobacterales</taxon>
        <taxon>Paracoccaceae</taxon>
        <taxon>Thioclava</taxon>
    </lineage>
</organism>
<dbReference type="SUPFAM" id="SSF53955">
    <property type="entry name" value="Lysozyme-like"/>
    <property type="match status" value="1"/>
</dbReference>
<proteinExistence type="inferred from homology"/>
<keyword evidence="2" id="KW-0732">Signal</keyword>
<dbReference type="InterPro" id="IPR008258">
    <property type="entry name" value="Transglycosylase_SLT_dom_1"/>
</dbReference>
<protein>
    <recommendedName>
        <fullName evidence="3">Transglycosylase SLT domain-containing protein</fullName>
    </recommendedName>
</protein>
<accession>A0ABX3N239</accession>
<reference evidence="4 5" key="1">
    <citation type="submission" date="2016-11" db="EMBL/GenBank/DDBJ databases">
        <title>A multilocus sequence analysis scheme for characterization of bacteria in the genus Thioclava.</title>
        <authorList>
            <person name="Liu Y."/>
            <person name="Shao Z."/>
        </authorList>
    </citation>
    <scope>NUCLEOTIDE SEQUENCE [LARGE SCALE GENOMIC DNA]</scope>
    <source>
        <strain evidence="4 5">TAW-CT134</strain>
    </source>
</reference>
<sequence>MARARWFRALAALAIASLAATGPARAEGWAGFYTSSRPSVPEATTPLPATLGNDQQCLRQIFAAQDRYGIPDNLLLAIGLQEAGFRNEGRLTVWPWSVNAAGEGRVFDSREAAMAWVHQKQAAGVSSIDTGCMQVNRKWHPDAFDSLAQSFDPAANVDYAARFLVDLHRRTGDWWLAAGSYHSFTPEARQTYLTALKRNLAVAQKRGDYFVQLAGAAAVDTPAPSPSPRPARRKLPVFWSADLTADQDMRLSIYSTNDLQPVLPNFTRTN</sequence>
<feature type="signal peptide" evidence="2">
    <location>
        <begin position="1"/>
        <end position="26"/>
    </location>
</feature>
<feature type="domain" description="Transglycosylase SLT" evidence="3">
    <location>
        <begin position="61"/>
        <end position="183"/>
    </location>
</feature>
<gene>
    <name evidence="4" type="ORF">BMI91_06540</name>
</gene>
<feature type="chain" id="PRO_5047505597" description="Transglycosylase SLT domain-containing protein" evidence="2">
    <location>
        <begin position="27"/>
        <end position="270"/>
    </location>
</feature>
<evidence type="ECO:0000313" key="4">
    <source>
        <dbReference type="EMBL" id="OOY26036.1"/>
    </source>
</evidence>
<evidence type="ECO:0000259" key="3">
    <source>
        <dbReference type="Pfam" id="PF01464"/>
    </source>
</evidence>
<comment type="similarity">
    <text evidence="1">Belongs to the virb1 family.</text>
</comment>
<evidence type="ECO:0000256" key="2">
    <source>
        <dbReference type="SAM" id="SignalP"/>
    </source>
</evidence>
<evidence type="ECO:0000313" key="5">
    <source>
        <dbReference type="Proteomes" id="UP000190787"/>
    </source>
</evidence>